<evidence type="ECO:0000256" key="1">
    <source>
        <dbReference type="SAM" id="MobiDB-lite"/>
    </source>
</evidence>
<evidence type="ECO:0000313" key="3">
    <source>
        <dbReference type="Proteomes" id="UP001221898"/>
    </source>
</evidence>
<feature type="compositionally biased region" description="Gly residues" evidence="1">
    <location>
        <begin position="65"/>
        <end position="78"/>
    </location>
</feature>
<feature type="compositionally biased region" description="Basic residues" evidence="1">
    <location>
        <begin position="29"/>
        <end position="38"/>
    </location>
</feature>
<protein>
    <submittedName>
        <fullName evidence="2">Uncharacterized protein</fullName>
    </submittedName>
</protein>
<accession>A0AAD7S8F0</accession>
<dbReference type="AlphaFoldDB" id="A0AAD7S8F0"/>
<sequence length="157" mass="16506">MCSSSGSLQLARDSNPPSRGSSEGEEKRRRGAKIKKLTTRVPVPPPIPPSPQAATWRSWHPAGSHGAGGGTQGVGEGQGNRRPPVASRRCRTITPQLPCCTPNLPGPQGWWGIFQLTRAEEGLQPRSRIPRMERCQATGGAAAVGGSGGIPLEENGD</sequence>
<reference evidence="2" key="1">
    <citation type="journal article" date="2023" name="Science">
        <title>Genome structures resolve the early diversification of teleost fishes.</title>
        <authorList>
            <person name="Parey E."/>
            <person name="Louis A."/>
            <person name="Montfort J."/>
            <person name="Bouchez O."/>
            <person name="Roques C."/>
            <person name="Iampietro C."/>
            <person name="Lluch J."/>
            <person name="Castinel A."/>
            <person name="Donnadieu C."/>
            <person name="Desvignes T."/>
            <person name="Floi Bucao C."/>
            <person name="Jouanno E."/>
            <person name="Wen M."/>
            <person name="Mejri S."/>
            <person name="Dirks R."/>
            <person name="Jansen H."/>
            <person name="Henkel C."/>
            <person name="Chen W.J."/>
            <person name="Zahm M."/>
            <person name="Cabau C."/>
            <person name="Klopp C."/>
            <person name="Thompson A.W."/>
            <person name="Robinson-Rechavi M."/>
            <person name="Braasch I."/>
            <person name="Lecointre G."/>
            <person name="Bobe J."/>
            <person name="Postlethwait J.H."/>
            <person name="Berthelot C."/>
            <person name="Roest Crollius H."/>
            <person name="Guiguen Y."/>
        </authorList>
    </citation>
    <scope>NUCLEOTIDE SEQUENCE</scope>
    <source>
        <strain evidence="2">NC1722</strain>
    </source>
</reference>
<dbReference type="EMBL" id="JAINUG010000094">
    <property type="protein sequence ID" value="KAJ8397921.1"/>
    <property type="molecule type" value="Genomic_DNA"/>
</dbReference>
<organism evidence="2 3">
    <name type="scientific">Aldrovandia affinis</name>
    <dbReference type="NCBI Taxonomy" id="143900"/>
    <lineage>
        <taxon>Eukaryota</taxon>
        <taxon>Metazoa</taxon>
        <taxon>Chordata</taxon>
        <taxon>Craniata</taxon>
        <taxon>Vertebrata</taxon>
        <taxon>Euteleostomi</taxon>
        <taxon>Actinopterygii</taxon>
        <taxon>Neopterygii</taxon>
        <taxon>Teleostei</taxon>
        <taxon>Notacanthiformes</taxon>
        <taxon>Halosauridae</taxon>
        <taxon>Aldrovandia</taxon>
    </lineage>
</organism>
<name>A0AAD7S8F0_9TELE</name>
<gene>
    <name evidence="2" type="ORF">AAFF_G00432680</name>
</gene>
<feature type="compositionally biased region" description="Pro residues" evidence="1">
    <location>
        <begin position="42"/>
        <end position="51"/>
    </location>
</feature>
<keyword evidence="3" id="KW-1185">Reference proteome</keyword>
<proteinExistence type="predicted"/>
<comment type="caution">
    <text evidence="2">The sequence shown here is derived from an EMBL/GenBank/DDBJ whole genome shotgun (WGS) entry which is preliminary data.</text>
</comment>
<feature type="region of interest" description="Disordered" evidence="1">
    <location>
        <begin position="1"/>
        <end position="88"/>
    </location>
</feature>
<feature type="region of interest" description="Disordered" evidence="1">
    <location>
        <begin position="138"/>
        <end position="157"/>
    </location>
</feature>
<evidence type="ECO:0000313" key="2">
    <source>
        <dbReference type="EMBL" id="KAJ8397921.1"/>
    </source>
</evidence>
<dbReference type="Proteomes" id="UP001221898">
    <property type="component" value="Unassembled WGS sequence"/>
</dbReference>